<dbReference type="AlphaFoldDB" id="A0A562YEH0"/>
<sequence length="255" mass="30214">MKEISLFSKDISSIDAQNLRSLIKDFDSIKGGIGKRNVIKIVNFNGVNINIKAFKIPNIINQVAYSFFRNSKAQRSFEYANKLIDMGVGTPRPMAYFEFKSGILFKKSFYVSQQLDCDYTYRELIHDFDIPDYDNILRAFTRFTFGLHEKGIHFLDHSPGNTLIKKNKSEYNFYLVDLNRMNFGVLDFETRIKNFARLTKHKPMVEVMSDEYAKCYGEDYNKVFSLMWKETQAFQERFNRKKRLKKKLKFWKSTY</sequence>
<proteinExistence type="predicted"/>
<accession>A0A562YEH0</accession>
<dbReference type="OrthoDB" id="9773772at2"/>
<dbReference type="Proteomes" id="UP000295814">
    <property type="component" value="Unassembled WGS sequence"/>
</dbReference>
<dbReference type="Pfam" id="PF06293">
    <property type="entry name" value="Kdo"/>
    <property type="match status" value="1"/>
</dbReference>
<evidence type="ECO:0000313" key="2">
    <source>
        <dbReference type="Proteomes" id="UP000295814"/>
    </source>
</evidence>
<reference evidence="1 2" key="2">
    <citation type="submission" date="2019-07" db="EMBL/GenBank/DDBJ databases">
        <title>Seonamhaeicola sp. W255 draft genome.</title>
        <authorList>
            <person name="Zhang X.-Y."/>
            <person name="Zhang R."/>
            <person name="Zhong Y.-L."/>
            <person name="Du Z.-J."/>
        </authorList>
    </citation>
    <scope>NUCLEOTIDE SEQUENCE [LARGE SCALE GENOMIC DNA]</scope>
    <source>
        <strain evidence="1 2">W255</strain>
    </source>
</reference>
<reference evidence="1 2" key="1">
    <citation type="submission" date="2019-03" db="EMBL/GenBank/DDBJ databases">
        <authorList>
            <person name="Zhong Y.L."/>
        </authorList>
    </citation>
    <scope>NUCLEOTIDE SEQUENCE [LARGE SCALE GENOMIC DNA]</scope>
    <source>
        <strain evidence="1 2">W255</strain>
    </source>
</reference>
<comment type="caution">
    <text evidence="1">The sequence shown here is derived from an EMBL/GenBank/DDBJ whole genome shotgun (WGS) entry which is preliminary data.</text>
</comment>
<protein>
    <submittedName>
        <fullName evidence="1">Kdo domain containing protein</fullName>
    </submittedName>
</protein>
<dbReference type="EMBL" id="SMZJ02000004">
    <property type="protein sequence ID" value="TWO32682.1"/>
    <property type="molecule type" value="Genomic_DNA"/>
</dbReference>
<name>A0A562YEH0_9FLAO</name>
<gene>
    <name evidence="1" type="ORF">E1J38_007390</name>
</gene>
<dbReference type="RefSeq" id="WP_133355405.1">
    <property type="nucleotide sequence ID" value="NZ_SMZJ02000004.1"/>
</dbReference>
<organism evidence="1 2">
    <name type="scientific">Seonamhaeicola sediminis</name>
    <dbReference type="NCBI Taxonomy" id="2528206"/>
    <lineage>
        <taxon>Bacteria</taxon>
        <taxon>Pseudomonadati</taxon>
        <taxon>Bacteroidota</taxon>
        <taxon>Flavobacteriia</taxon>
        <taxon>Flavobacteriales</taxon>
        <taxon>Flavobacteriaceae</taxon>
    </lineage>
</organism>
<evidence type="ECO:0000313" key="1">
    <source>
        <dbReference type="EMBL" id="TWO32682.1"/>
    </source>
</evidence>
<keyword evidence="2" id="KW-1185">Reference proteome</keyword>